<dbReference type="SUPFAM" id="SSF56091">
    <property type="entry name" value="DNA ligase/mRNA capping enzyme, catalytic domain"/>
    <property type="match status" value="1"/>
</dbReference>
<dbReference type="EC" id="6.5.1.1" evidence="12"/>
<dbReference type="OrthoDB" id="206088at2759"/>
<feature type="compositionally biased region" description="Basic residues" evidence="14">
    <location>
        <begin position="86"/>
        <end position="96"/>
    </location>
</feature>
<feature type="region of interest" description="Disordered" evidence="14">
    <location>
        <begin position="1"/>
        <end position="148"/>
    </location>
</feature>
<dbReference type="PROSITE" id="PS00333">
    <property type="entry name" value="DNA_LIGASE_A2"/>
    <property type="match status" value="1"/>
</dbReference>
<evidence type="ECO:0000256" key="1">
    <source>
        <dbReference type="ARBA" id="ARBA00007572"/>
    </source>
</evidence>
<feature type="compositionally biased region" description="Basic and acidic residues" evidence="14">
    <location>
        <begin position="35"/>
        <end position="48"/>
    </location>
</feature>
<evidence type="ECO:0000256" key="2">
    <source>
        <dbReference type="ARBA" id="ARBA00022598"/>
    </source>
</evidence>
<dbReference type="InterPro" id="IPR016059">
    <property type="entry name" value="DNA_ligase_ATP-dep_CS"/>
</dbReference>
<dbReference type="InterPro" id="IPR012340">
    <property type="entry name" value="NA-bd_OB-fold"/>
</dbReference>
<dbReference type="Gene3D" id="1.10.3260.10">
    <property type="entry name" value="DNA ligase, ATP-dependent, N-terminal domain"/>
    <property type="match status" value="1"/>
</dbReference>
<dbReference type="GO" id="GO:0006310">
    <property type="term" value="P:DNA recombination"/>
    <property type="evidence" value="ECO:0007669"/>
    <property type="project" value="UniProtKB-KW"/>
</dbReference>
<dbReference type="InterPro" id="IPR000977">
    <property type="entry name" value="DNA_ligase_ATP-dep"/>
</dbReference>
<dbReference type="InterPro" id="IPR012309">
    <property type="entry name" value="DNA_ligase_ATP-dep_C"/>
</dbReference>
<dbReference type="PANTHER" id="PTHR45674">
    <property type="entry name" value="DNA LIGASE 1/3 FAMILY MEMBER"/>
    <property type="match status" value="1"/>
</dbReference>
<dbReference type="GO" id="GO:0003910">
    <property type="term" value="F:DNA ligase (ATP) activity"/>
    <property type="evidence" value="ECO:0007669"/>
    <property type="project" value="UniProtKB-EC"/>
</dbReference>
<accession>A0A6G1HZ92</accession>
<evidence type="ECO:0000313" key="17">
    <source>
        <dbReference type="Proteomes" id="UP000799640"/>
    </source>
</evidence>
<feature type="compositionally biased region" description="Low complexity" evidence="14">
    <location>
        <begin position="20"/>
        <end position="29"/>
    </location>
</feature>
<dbReference type="SUPFAM" id="SSF117018">
    <property type="entry name" value="ATP-dependent DNA ligase DNA-binding domain"/>
    <property type="match status" value="1"/>
</dbReference>
<keyword evidence="9 12" id="KW-0234">DNA repair</keyword>
<proteinExistence type="inferred from homology"/>
<evidence type="ECO:0000256" key="7">
    <source>
        <dbReference type="ARBA" id="ARBA00022840"/>
    </source>
</evidence>
<dbReference type="Pfam" id="PF04675">
    <property type="entry name" value="DNA_ligase_A_N"/>
    <property type="match status" value="1"/>
</dbReference>
<feature type="compositionally biased region" description="Acidic residues" evidence="14">
    <location>
        <begin position="134"/>
        <end position="147"/>
    </location>
</feature>
<dbReference type="AlphaFoldDB" id="A0A6G1HZ92"/>
<dbReference type="Proteomes" id="UP000799640">
    <property type="component" value="Unassembled WGS sequence"/>
</dbReference>
<evidence type="ECO:0000256" key="14">
    <source>
        <dbReference type="SAM" id="MobiDB-lite"/>
    </source>
</evidence>
<dbReference type="InterPro" id="IPR012308">
    <property type="entry name" value="DNA_ligase_ATP-dep_N"/>
</dbReference>
<dbReference type="Gene3D" id="3.30.470.30">
    <property type="entry name" value="DNA ligase/mRNA capping enzyme"/>
    <property type="match status" value="1"/>
</dbReference>
<dbReference type="EMBL" id="ML996693">
    <property type="protein sequence ID" value="KAF2401231.1"/>
    <property type="molecule type" value="Genomic_DNA"/>
</dbReference>
<evidence type="ECO:0000313" key="16">
    <source>
        <dbReference type="EMBL" id="KAF2401231.1"/>
    </source>
</evidence>
<dbReference type="CDD" id="cd07969">
    <property type="entry name" value="OBF_DNA_ligase_I"/>
    <property type="match status" value="1"/>
</dbReference>
<evidence type="ECO:0000256" key="12">
    <source>
        <dbReference type="RuleBase" id="RU000617"/>
    </source>
</evidence>
<keyword evidence="17" id="KW-1185">Reference proteome</keyword>
<organism evidence="16 17">
    <name type="scientific">Trichodelitschia bisporula</name>
    <dbReference type="NCBI Taxonomy" id="703511"/>
    <lineage>
        <taxon>Eukaryota</taxon>
        <taxon>Fungi</taxon>
        <taxon>Dikarya</taxon>
        <taxon>Ascomycota</taxon>
        <taxon>Pezizomycotina</taxon>
        <taxon>Dothideomycetes</taxon>
        <taxon>Dothideomycetes incertae sedis</taxon>
        <taxon>Phaeotrichales</taxon>
        <taxon>Phaeotrichaceae</taxon>
        <taxon>Trichodelitschia</taxon>
    </lineage>
</organism>
<dbReference type="SUPFAM" id="SSF50249">
    <property type="entry name" value="Nucleic acid-binding proteins"/>
    <property type="match status" value="1"/>
</dbReference>
<keyword evidence="4" id="KW-0235">DNA replication</keyword>
<feature type="region of interest" description="Disordered" evidence="14">
    <location>
        <begin position="801"/>
        <end position="839"/>
    </location>
</feature>
<dbReference type="CDD" id="cd07900">
    <property type="entry name" value="Adenylation_DNA_ligase_I_Euk"/>
    <property type="match status" value="1"/>
</dbReference>
<dbReference type="GO" id="GO:0005524">
    <property type="term" value="F:ATP binding"/>
    <property type="evidence" value="ECO:0007669"/>
    <property type="project" value="UniProtKB-KW"/>
</dbReference>
<comment type="catalytic activity">
    <reaction evidence="11 12">
        <text>ATP + (deoxyribonucleotide)n-3'-hydroxyl + 5'-phospho-(deoxyribonucleotide)m = (deoxyribonucleotide)n+m + AMP + diphosphate.</text>
        <dbReference type="EC" id="6.5.1.1"/>
    </reaction>
</comment>
<dbReference type="PANTHER" id="PTHR45674:SF4">
    <property type="entry name" value="DNA LIGASE 1"/>
    <property type="match status" value="1"/>
</dbReference>
<dbReference type="GO" id="GO:0071897">
    <property type="term" value="P:DNA biosynthetic process"/>
    <property type="evidence" value="ECO:0007669"/>
    <property type="project" value="InterPro"/>
</dbReference>
<dbReference type="InterPro" id="IPR050191">
    <property type="entry name" value="ATP-dep_DNA_ligase"/>
</dbReference>
<evidence type="ECO:0000256" key="5">
    <source>
        <dbReference type="ARBA" id="ARBA00022741"/>
    </source>
</evidence>
<dbReference type="Pfam" id="PF04679">
    <property type="entry name" value="DNA_ligase_A_C"/>
    <property type="match status" value="1"/>
</dbReference>
<dbReference type="FunFam" id="1.10.3260.10:FF:000004">
    <property type="entry name" value="DNA ligase"/>
    <property type="match status" value="1"/>
</dbReference>
<dbReference type="Pfam" id="PF01068">
    <property type="entry name" value="DNA_ligase_A_M"/>
    <property type="match status" value="2"/>
</dbReference>
<keyword evidence="10" id="KW-0131">Cell cycle</keyword>
<dbReference type="PROSITE" id="PS00697">
    <property type="entry name" value="DNA_LIGASE_A1"/>
    <property type="match status" value="1"/>
</dbReference>
<protein>
    <recommendedName>
        <fullName evidence="12">DNA ligase</fullName>
        <ecNumber evidence="12">6.5.1.1</ecNumber>
    </recommendedName>
</protein>
<evidence type="ECO:0000256" key="6">
    <source>
        <dbReference type="ARBA" id="ARBA00022763"/>
    </source>
</evidence>
<dbReference type="GO" id="GO:0003677">
    <property type="term" value="F:DNA binding"/>
    <property type="evidence" value="ECO:0007669"/>
    <property type="project" value="InterPro"/>
</dbReference>
<dbReference type="InterPro" id="IPR036599">
    <property type="entry name" value="DNA_ligase_N_sf"/>
</dbReference>
<dbReference type="GO" id="GO:0005739">
    <property type="term" value="C:mitochondrion"/>
    <property type="evidence" value="ECO:0007669"/>
    <property type="project" value="TreeGrafter"/>
</dbReference>
<keyword evidence="8 12" id="KW-0233">DNA recombination</keyword>
<keyword evidence="7 12" id="KW-0067">ATP-binding</keyword>
<dbReference type="GO" id="GO:0051301">
    <property type="term" value="P:cell division"/>
    <property type="evidence" value="ECO:0007669"/>
    <property type="project" value="UniProtKB-KW"/>
</dbReference>
<evidence type="ECO:0000256" key="8">
    <source>
        <dbReference type="ARBA" id="ARBA00023172"/>
    </source>
</evidence>
<name>A0A6G1HZ92_9PEZI</name>
<keyword evidence="3" id="KW-0132">Cell division</keyword>
<evidence type="ECO:0000256" key="11">
    <source>
        <dbReference type="ARBA" id="ARBA00034003"/>
    </source>
</evidence>
<evidence type="ECO:0000256" key="9">
    <source>
        <dbReference type="ARBA" id="ARBA00023204"/>
    </source>
</evidence>
<dbReference type="GO" id="GO:1903461">
    <property type="term" value="P:Okazaki fragment processing involved in mitotic DNA replication"/>
    <property type="evidence" value="ECO:0007669"/>
    <property type="project" value="TreeGrafter"/>
</dbReference>
<dbReference type="InterPro" id="IPR012310">
    <property type="entry name" value="DNA_ligase_ATP-dep_cent"/>
</dbReference>
<dbReference type="GO" id="GO:0005634">
    <property type="term" value="C:nucleus"/>
    <property type="evidence" value="ECO:0007669"/>
    <property type="project" value="TreeGrafter"/>
</dbReference>
<dbReference type="PROSITE" id="PS50160">
    <property type="entry name" value="DNA_LIGASE_A3"/>
    <property type="match status" value="1"/>
</dbReference>
<dbReference type="GO" id="GO:0006281">
    <property type="term" value="P:DNA repair"/>
    <property type="evidence" value="ECO:0007669"/>
    <property type="project" value="UniProtKB-KW"/>
</dbReference>
<sequence>MQKQPVKVSHKRSSEDAEEASASATSPPAKKQRTKAPEEAVKVEDNKFDVASPPKKTWDPEPSPRESTPSPGRKRGKAKATEQKEVKKKQRTRAARKVVEDDEEEIERPVSPLKAAAKSPQPVTAKNGNLAAEESSEAELDEEDEEKPEVVAKARAKVQATLVAPNKDPYPDWKAGDPVPYAALCTTFSKIEMTTKRLEIMAHCSVFLRQVLRLTPEDLLDTILLMINKLAADYMGIELGIGESLIMKAIGETTGRSLQVIKADQQEIGDLGLVAAKSRGTQPTMFKPKPLTVRGVRKGLMDIATVEGQGAQGRKVAGIKKLLAAADAHLLGKGSKGIDITTDKGGPSEAKFIIRTLEGKLRLGLAEKTVLVSVAQAFVVHEIMQKDGKPPSTEQLAKGETVLKSVYSELPSYEVIIPAMLEHGIFNLRENCKLQPGVPLKPMLAKPTKSITEVLDRFDAKDFTCEYKYDGERAQIHFVAHDSTQSYGSTVPAVGKSDKGIANVFSRNSEDLSKKYPDILARLPSWIKPDIKSFVMDCETVAWDVDEKKVLPFQQLMTRKRKDVKAEDVKVKVCVFAFDLLFLNGEAIVSKPFRERRELLHSSFVEVEGEFAFAKFDNTRELDGIQILLEDSVKASCEGLMVKMLDGPESYYEPSRRSQNWLKVKKDYLAGVGDSLDLVVLGAYYGRGKRTSVYGAFLLACYNTTTQSYETVCNIGTGFSEEVLTMLHEKLKGIVIDKPKPFYEHSTGNKDQPDVWFEPRYVWEVKTADLTLSPRYRAAASVVDGGGKGISLRFPRFIKERDDKKPDEATTHRAVADMYQRQESVTKNKGPSVDDDFEY</sequence>
<dbReference type="FunFam" id="3.30.470.30:FF:000016">
    <property type="entry name" value="DNA ligase"/>
    <property type="match status" value="1"/>
</dbReference>
<feature type="domain" description="ATP-dependent DNA ligase family profile" evidence="15">
    <location>
        <begin position="566"/>
        <end position="703"/>
    </location>
</feature>
<evidence type="ECO:0000256" key="4">
    <source>
        <dbReference type="ARBA" id="ARBA00022705"/>
    </source>
</evidence>
<feature type="compositionally biased region" description="Basic and acidic residues" evidence="14">
    <location>
        <begin position="801"/>
        <end position="815"/>
    </location>
</feature>
<dbReference type="Gene3D" id="3.30.1490.70">
    <property type="match status" value="1"/>
</dbReference>
<keyword evidence="5 12" id="KW-0547">Nucleotide-binding</keyword>
<evidence type="ECO:0000259" key="15">
    <source>
        <dbReference type="PROSITE" id="PS50160"/>
    </source>
</evidence>
<keyword evidence="2 12" id="KW-0436">Ligase</keyword>
<dbReference type="NCBIfam" id="TIGR00574">
    <property type="entry name" value="dnl1"/>
    <property type="match status" value="1"/>
</dbReference>
<reference evidence="16" key="1">
    <citation type="journal article" date="2020" name="Stud. Mycol.">
        <title>101 Dothideomycetes genomes: a test case for predicting lifestyles and emergence of pathogens.</title>
        <authorList>
            <person name="Haridas S."/>
            <person name="Albert R."/>
            <person name="Binder M."/>
            <person name="Bloem J."/>
            <person name="Labutti K."/>
            <person name="Salamov A."/>
            <person name="Andreopoulos B."/>
            <person name="Baker S."/>
            <person name="Barry K."/>
            <person name="Bills G."/>
            <person name="Bluhm B."/>
            <person name="Cannon C."/>
            <person name="Castanera R."/>
            <person name="Culley D."/>
            <person name="Daum C."/>
            <person name="Ezra D."/>
            <person name="Gonzalez J."/>
            <person name="Henrissat B."/>
            <person name="Kuo A."/>
            <person name="Liang C."/>
            <person name="Lipzen A."/>
            <person name="Lutzoni F."/>
            <person name="Magnuson J."/>
            <person name="Mondo S."/>
            <person name="Nolan M."/>
            <person name="Ohm R."/>
            <person name="Pangilinan J."/>
            <person name="Park H.-J."/>
            <person name="Ramirez L."/>
            <person name="Alfaro M."/>
            <person name="Sun H."/>
            <person name="Tritt A."/>
            <person name="Yoshinaga Y."/>
            <person name="Zwiers L.-H."/>
            <person name="Turgeon B."/>
            <person name="Goodwin S."/>
            <person name="Spatafora J."/>
            <person name="Crous P."/>
            <person name="Grigoriev I."/>
        </authorList>
    </citation>
    <scope>NUCLEOTIDE SEQUENCE</scope>
    <source>
        <strain evidence="16">CBS 262.69</strain>
    </source>
</reference>
<evidence type="ECO:0000256" key="3">
    <source>
        <dbReference type="ARBA" id="ARBA00022618"/>
    </source>
</evidence>
<evidence type="ECO:0000256" key="10">
    <source>
        <dbReference type="ARBA" id="ARBA00023306"/>
    </source>
</evidence>
<evidence type="ECO:0000256" key="13">
    <source>
        <dbReference type="RuleBase" id="RU004196"/>
    </source>
</evidence>
<comment type="similarity">
    <text evidence="1 13">Belongs to the ATP-dependent DNA ligase family.</text>
</comment>
<keyword evidence="6 12" id="KW-0227">DNA damage</keyword>
<dbReference type="FunFam" id="2.40.50.140:FF:000062">
    <property type="entry name" value="DNA ligase"/>
    <property type="match status" value="1"/>
</dbReference>
<gene>
    <name evidence="16" type="ORF">EJ06DRAFT_542617</name>
</gene>
<dbReference type="Gene3D" id="2.40.50.140">
    <property type="entry name" value="Nucleic acid-binding proteins"/>
    <property type="match status" value="1"/>
</dbReference>